<accession>A0A347UHR2</accession>
<dbReference type="RefSeq" id="WP_118943046.1">
    <property type="nucleotide sequence ID" value="NZ_CP032125.1"/>
</dbReference>
<gene>
    <name evidence="5" type="primary">lepB</name>
    <name evidence="5" type="ORF">BAR1_10910</name>
</gene>
<dbReference type="Gene3D" id="2.10.109.10">
    <property type="entry name" value="Umud Fragment, subunit A"/>
    <property type="match status" value="1"/>
</dbReference>
<dbReference type="PANTHER" id="PTHR43390:SF1">
    <property type="entry name" value="CHLOROPLAST PROCESSING PEPTIDASE"/>
    <property type="match status" value="1"/>
</dbReference>
<dbReference type="GO" id="GO:0009003">
    <property type="term" value="F:signal peptidase activity"/>
    <property type="evidence" value="ECO:0007669"/>
    <property type="project" value="UniProtKB-EC"/>
</dbReference>
<proteinExistence type="inferred from homology"/>
<dbReference type="NCBIfam" id="TIGR02227">
    <property type="entry name" value="sigpep_I_bact"/>
    <property type="match status" value="1"/>
</dbReference>
<comment type="similarity">
    <text evidence="1 3">Belongs to the peptidase S26 family.</text>
</comment>
<dbReference type="Pfam" id="PF10502">
    <property type="entry name" value="Peptidase_S26"/>
    <property type="match status" value="1"/>
</dbReference>
<dbReference type="InterPro" id="IPR000223">
    <property type="entry name" value="Pept_S26A_signal_pept_1"/>
</dbReference>
<dbReference type="EC" id="3.4.21.89" evidence="3"/>
<dbReference type="PRINTS" id="PR00727">
    <property type="entry name" value="LEADERPTASE"/>
</dbReference>
<sequence>MFMKQFLSIGLFCIALFIPFTANALCICLECAWKPKRHFIIESEHMKPNLKTGDCVIFDLVQTSPPAIKRGDIIVFDHPVNRGASFVSRIIGLSGDAIQMKDGVVWLNNAPLPQKSLGTIEEVFVRNEISGMYPRCSNNPKVGGVCKLNQFEETLPDGTQYTILDVAKQFLDNTREFTIPDGHIFLLGDHRDNSADSRIASSAGGFGFVPVGNIIGVLNDLP</sequence>
<evidence type="ECO:0000313" key="5">
    <source>
        <dbReference type="EMBL" id="AXX98390.1"/>
    </source>
</evidence>
<keyword evidence="3" id="KW-0645">Protease</keyword>
<dbReference type="GO" id="GO:0006465">
    <property type="term" value="P:signal peptide processing"/>
    <property type="evidence" value="ECO:0007669"/>
    <property type="project" value="InterPro"/>
</dbReference>
<name>A0A347UHR2_9RHOB</name>
<keyword evidence="3 5" id="KW-0378">Hydrolase</keyword>
<dbReference type="InterPro" id="IPR036286">
    <property type="entry name" value="LexA/Signal_pep-like_sf"/>
</dbReference>
<feature type="domain" description="Peptidase S26" evidence="4">
    <location>
        <begin position="37"/>
        <end position="217"/>
    </location>
</feature>
<dbReference type="KEGG" id="pamo:BAR1_10910"/>
<evidence type="ECO:0000256" key="3">
    <source>
        <dbReference type="RuleBase" id="RU362042"/>
    </source>
</evidence>
<evidence type="ECO:0000313" key="6">
    <source>
        <dbReference type="Proteomes" id="UP000261704"/>
    </source>
</evidence>
<evidence type="ECO:0000256" key="1">
    <source>
        <dbReference type="ARBA" id="ARBA00009370"/>
    </source>
</evidence>
<evidence type="ECO:0000259" key="4">
    <source>
        <dbReference type="Pfam" id="PF10502"/>
    </source>
</evidence>
<reference evidence="5 6" key="1">
    <citation type="submission" date="2018-09" db="EMBL/GenBank/DDBJ databases">
        <title>Profundibacter amoris BAR1 gen. nov., sp. nov., a new member of the Roseobacter clade isolated at Lokis Castle Vent Field on the Arctic Mid-Oceanic Ridge.</title>
        <authorList>
            <person name="Le Moine Bauer S."/>
            <person name="Sjoeberg A.G."/>
            <person name="L'Haridon S."/>
            <person name="Stokke R."/>
            <person name="Roalkvam I."/>
            <person name="Steen I.H."/>
            <person name="Dahle H."/>
        </authorList>
    </citation>
    <scope>NUCLEOTIDE SEQUENCE [LARGE SCALE GENOMIC DNA]</scope>
    <source>
        <strain evidence="5 6">BAR1</strain>
    </source>
</reference>
<keyword evidence="6" id="KW-1185">Reference proteome</keyword>
<organism evidence="5 6">
    <name type="scientific">Profundibacter amoris</name>
    <dbReference type="NCBI Taxonomy" id="2171755"/>
    <lineage>
        <taxon>Bacteria</taxon>
        <taxon>Pseudomonadati</taxon>
        <taxon>Pseudomonadota</taxon>
        <taxon>Alphaproteobacteria</taxon>
        <taxon>Rhodobacterales</taxon>
        <taxon>Paracoccaceae</taxon>
        <taxon>Profundibacter</taxon>
    </lineage>
</organism>
<dbReference type="GO" id="GO:0004252">
    <property type="term" value="F:serine-type endopeptidase activity"/>
    <property type="evidence" value="ECO:0007669"/>
    <property type="project" value="InterPro"/>
</dbReference>
<comment type="subcellular location">
    <subcellularLocation>
        <location evidence="3">Membrane</location>
        <topology evidence="3">Single-pass type II membrane protein</topology>
    </subcellularLocation>
</comment>
<dbReference type="GO" id="GO:0016020">
    <property type="term" value="C:membrane"/>
    <property type="evidence" value="ECO:0007669"/>
    <property type="project" value="UniProtKB-SubCell"/>
</dbReference>
<evidence type="ECO:0000256" key="2">
    <source>
        <dbReference type="ARBA" id="ARBA00019232"/>
    </source>
</evidence>
<dbReference type="OrthoDB" id="9815782at2"/>
<dbReference type="EMBL" id="CP032125">
    <property type="protein sequence ID" value="AXX98390.1"/>
    <property type="molecule type" value="Genomic_DNA"/>
</dbReference>
<dbReference type="SUPFAM" id="SSF51306">
    <property type="entry name" value="LexA/Signal peptidase"/>
    <property type="match status" value="1"/>
</dbReference>
<dbReference type="AlphaFoldDB" id="A0A347UHR2"/>
<dbReference type="Proteomes" id="UP000261704">
    <property type="component" value="Chromosome"/>
</dbReference>
<dbReference type="PANTHER" id="PTHR43390">
    <property type="entry name" value="SIGNAL PEPTIDASE I"/>
    <property type="match status" value="1"/>
</dbReference>
<protein>
    <recommendedName>
        <fullName evidence="2 3">Signal peptidase I</fullName>
        <ecNumber evidence="3">3.4.21.89</ecNumber>
    </recommendedName>
</protein>
<comment type="catalytic activity">
    <reaction evidence="3">
        <text>Cleavage of hydrophobic, N-terminal signal or leader sequences from secreted and periplasmic proteins.</text>
        <dbReference type="EC" id="3.4.21.89"/>
    </reaction>
</comment>
<dbReference type="CDD" id="cd06530">
    <property type="entry name" value="S26_SPase_I"/>
    <property type="match status" value="1"/>
</dbReference>
<dbReference type="InterPro" id="IPR019533">
    <property type="entry name" value="Peptidase_S26"/>
</dbReference>